<sequence>MSSVESNGSGRSVEDESFKSPLWVRRESFLSRAMLSNDVHQMYEIGRTEDGSMKYNVSVKEGQGFEWNQDLFVSKYYQKTAKLQNDPARRGSAGSPEVQEIIISDSEEDDIFPTDL</sequence>
<keyword evidence="3" id="KW-1185">Reference proteome</keyword>
<dbReference type="AlphaFoldDB" id="A0A642UP21"/>
<protein>
    <submittedName>
        <fullName evidence="2">Uncharacterized protein</fullName>
    </submittedName>
</protein>
<accession>A0A642UP21</accession>
<gene>
    <name evidence="2" type="ORF">TRICI_005844</name>
</gene>
<feature type="region of interest" description="Disordered" evidence="1">
    <location>
        <begin position="84"/>
        <end position="116"/>
    </location>
</feature>
<dbReference type="Proteomes" id="UP000761534">
    <property type="component" value="Unassembled WGS sequence"/>
</dbReference>
<comment type="caution">
    <text evidence="2">The sequence shown here is derived from an EMBL/GenBank/DDBJ whole genome shotgun (WGS) entry which is preliminary data.</text>
</comment>
<feature type="compositionally biased region" description="Acidic residues" evidence="1">
    <location>
        <begin position="105"/>
        <end position="116"/>
    </location>
</feature>
<proteinExistence type="predicted"/>
<dbReference type="OrthoDB" id="4063176at2759"/>
<dbReference type="VEuPathDB" id="FungiDB:TRICI_005844"/>
<evidence type="ECO:0000256" key="1">
    <source>
        <dbReference type="SAM" id="MobiDB-lite"/>
    </source>
</evidence>
<dbReference type="EMBL" id="SWFS01000464">
    <property type="protein sequence ID" value="KAA8902562.1"/>
    <property type="molecule type" value="Genomic_DNA"/>
</dbReference>
<evidence type="ECO:0000313" key="2">
    <source>
        <dbReference type="EMBL" id="KAA8902562.1"/>
    </source>
</evidence>
<organism evidence="2 3">
    <name type="scientific">Trichomonascus ciferrii</name>
    <dbReference type="NCBI Taxonomy" id="44093"/>
    <lineage>
        <taxon>Eukaryota</taxon>
        <taxon>Fungi</taxon>
        <taxon>Dikarya</taxon>
        <taxon>Ascomycota</taxon>
        <taxon>Saccharomycotina</taxon>
        <taxon>Dipodascomycetes</taxon>
        <taxon>Dipodascales</taxon>
        <taxon>Trichomonascaceae</taxon>
        <taxon>Trichomonascus</taxon>
        <taxon>Trichomonascus ciferrii complex</taxon>
    </lineage>
</organism>
<name>A0A642UP21_9ASCO</name>
<evidence type="ECO:0000313" key="3">
    <source>
        <dbReference type="Proteomes" id="UP000761534"/>
    </source>
</evidence>
<reference evidence="2" key="1">
    <citation type="journal article" date="2019" name="G3 (Bethesda)">
        <title>Genome Assemblies of Two Rare Opportunistic Yeast Pathogens: Diutina rugosa (syn. Candida rugosa) and Trichomonascus ciferrii (syn. Candida ciferrii).</title>
        <authorList>
            <person name="Mixao V."/>
            <person name="Saus E."/>
            <person name="Hansen A.P."/>
            <person name="Lass-Florl C."/>
            <person name="Gabaldon T."/>
        </authorList>
    </citation>
    <scope>NUCLEOTIDE SEQUENCE</scope>
    <source>
        <strain evidence="2">CBS 4856</strain>
    </source>
</reference>